<keyword evidence="3" id="KW-1185">Reference proteome</keyword>
<feature type="transmembrane region" description="Helical" evidence="1">
    <location>
        <begin position="518"/>
        <end position="538"/>
    </location>
</feature>
<feature type="transmembrane region" description="Helical" evidence="1">
    <location>
        <begin position="408"/>
        <end position="432"/>
    </location>
</feature>
<feature type="transmembrane region" description="Helical" evidence="1">
    <location>
        <begin position="116"/>
        <end position="149"/>
    </location>
</feature>
<dbReference type="AlphaFoldDB" id="A0A3N2AR99"/>
<dbReference type="GO" id="GO:0005886">
    <property type="term" value="C:plasma membrane"/>
    <property type="evidence" value="ECO:0007669"/>
    <property type="project" value="UniProtKB-SubCell"/>
</dbReference>
<protein>
    <submittedName>
        <fullName evidence="2">ABC-2 type transport system permease protein</fullName>
    </submittedName>
</protein>
<dbReference type="Pfam" id="PF12679">
    <property type="entry name" value="ABC2_membrane_2"/>
    <property type="match status" value="1"/>
</dbReference>
<feature type="transmembrane region" description="Helical" evidence="1">
    <location>
        <begin position="248"/>
        <end position="265"/>
    </location>
</feature>
<dbReference type="OrthoDB" id="2014935at2"/>
<dbReference type="RefSeq" id="WP_123696589.1">
    <property type="nucleotide sequence ID" value="NZ_RKHJ01000001.1"/>
</dbReference>
<feature type="transmembrane region" description="Helical" evidence="1">
    <location>
        <begin position="473"/>
        <end position="498"/>
    </location>
</feature>
<evidence type="ECO:0000313" key="3">
    <source>
        <dbReference type="Proteomes" id="UP000275456"/>
    </source>
</evidence>
<comment type="caution">
    <text evidence="2">The sequence shown here is derived from an EMBL/GenBank/DDBJ whole genome shotgun (WGS) entry which is preliminary data.</text>
</comment>
<feature type="transmembrane region" description="Helical" evidence="1">
    <location>
        <begin position="184"/>
        <end position="203"/>
    </location>
</feature>
<accession>A0A3N2AR99</accession>
<evidence type="ECO:0000313" key="2">
    <source>
        <dbReference type="EMBL" id="ROR65506.1"/>
    </source>
</evidence>
<feature type="transmembrane region" description="Helical" evidence="1">
    <location>
        <begin position="155"/>
        <end position="175"/>
    </location>
</feature>
<organism evidence="2 3">
    <name type="scientific">Agrococcus jenensis</name>
    <dbReference type="NCBI Taxonomy" id="46353"/>
    <lineage>
        <taxon>Bacteria</taxon>
        <taxon>Bacillati</taxon>
        <taxon>Actinomycetota</taxon>
        <taxon>Actinomycetes</taxon>
        <taxon>Micrococcales</taxon>
        <taxon>Microbacteriaceae</taxon>
        <taxon>Agrococcus</taxon>
    </lineage>
</organism>
<sequence>MTGTGLLLAAALRRDRLVVVLWVVGIAGLWAAGVGGVGAAFDESARRGLVALLSAQPALLLARGAPAGTGLGAVMLVSTYAYLAVMVAFMMTFFAVRHSRGDEDAGRAELVRGTAVGRWAPLVATLLAGAIELAVVCGVTLAASVALGLPPLGSLLLAAALAGVGVAAMLVGLLAGQVFPTSRAANGAAAIVVGVWFFVRGIGDALGEPSADLTRVESAWLSWASPIGWGALAHPYADEPWAPDGTPLLLFVAAAVLLGAIVLVLEARRELGRSLLPERPGRGAGSALLGCHPGGAPVGLTGRLLLGATVGWTVVGLALGVMAGRLAPIIASALDDNPALAALVSRLGEEGGGDAEATFITALAGILGVIACAAAMQAVLRLRHEEQAHGELLLATPVRRSGWLGSHLLLGALAALTTLAGFTVVTGASLAASDDDRWRQLVDIAVTHLPLVAIYLAVGAALVAFLPSTVTWLGWVLLVGLMLVGEFAPLFGDAWAWIENISPFHWVANPLAADPDWTGSWWLLGVAAVLLAASVLRFRRRDALV</sequence>
<dbReference type="Proteomes" id="UP000275456">
    <property type="component" value="Unassembled WGS sequence"/>
</dbReference>
<keyword evidence="1" id="KW-0472">Membrane</keyword>
<dbReference type="EMBL" id="RKHJ01000001">
    <property type="protein sequence ID" value="ROR65506.1"/>
    <property type="molecule type" value="Genomic_DNA"/>
</dbReference>
<feature type="transmembrane region" description="Helical" evidence="1">
    <location>
        <begin position="444"/>
        <end position="466"/>
    </location>
</feature>
<dbReference type="GO" id="GO:0140359">
    <property type="term" value="F:ABC-type transporter activity"/>
    <property type="evidence" value="ECO:0007669"/>
    <property type="project" value="InterPro"/>
</dbReference>
<feature type="transmembrane region" description="Helical" evidence="1">
    <location>
        <begin position="71"/>
        <end position="96"/>
    </location>
</feature>
<feature type="transmembrane region" description="Helical" evidence="1">
    <location>
        <begin position="304"/>
        <end position="327"/>
    </location>
</feature>
<reference evidence="2 3" key="1">
    <citation type="submission" date="2018-11" db="EMBL/GenBank/DDBJ databases">
        <title>Sequencing the genomes of 1000 actinobacteria strains.</title>
        <authorList>
            <person name="Klenk H.-P."/>
        </authorList>
    </citation>
    <scope>NUCLEOTIDE SEQUENCE [LARGE SCALE GENOMIC DNA]</scope>
    <source>
        <strain evidence="2 3">DSM 9580</strain>
    </source>
</reference>
<name>A0A3N2AR99_9MICO</name>
<feature type="transmembrane region" description="Helical" evidence="1">
    <location>
        <begin position="20"/>
        <end position="41"/>
    </location>
</feature>
<gene>
    <name evidence="2" type="ORF">EDD26_0872</name>
</gene>
<keyword evidence="1" id="KW-1133">Transmembrane helix</keyword>
<evidence type="ECO:0000256" key="1">
    <source>
        <dbReference type="SAM" id="Phobius"/>
    </source>
</evidence>
<keyword evidence="1" id="KW-0812">Transmembrane</keyword>
<feature type="transmembrane region" description="Helical" evidence="1">
    <location>
        <begin position="357"/>
        <end position="380"/>
    </location>
</feature>
<proteinExistence type="predicted"/>